<dbReference type="NCBIfam" id="TIGR00082">
    <property type="entry name" value="rbfA"/>
    <property type="match status" value="1"/>
</dbReference>
<proteinExistence type="inferred from homology"/>
<dbReference type="SUPFAM" id="SSF89919">
    <property type="entry name" value="Ribosome-binding factor A, RbfA"/>
    <property type="match status" value="1"/>
</dbReference>
<name>A0ABV7YTK0_9BACT</name>
<evidence type="ECO:0000256" key="2">
    <source>
        <dbReference type="HAMAP-Rule" id="MF_00003"/>
    </source>
</evidence>
<keyword evidence="4" id="KW-1185">Reference proteome</keyword>
<dbReference type="HAMAP" id="MF_00003">
    <property type="entry name" value="RbfA"/>
    <property type="match status" value="1"/>
</dbReference>
<comment type="caution">
    <text evidence="3">The sequence shown here is derived from an EMBL/GenBank/DDBJ whole genome shotgun (WGS) entry which is preliminary data.</text>
</comment>
<comment type="subunit">
    <text evidence="2">Monomer. Binds 30S ribosomal subunits, but not 50S ribosomal subunits or 70S ribosomes.</text>
</comment>
<comment type="function">
    <text evidence="2">One of several proteins that assist in the late maturation steps of the functional core of the 30S ribosomal subunit. Associates with free 30S ribosomal subunits (but not with 30S subunits that are part of 70S ribosomes or polysomes). Required for efficient processing of 16S rRNA. May interact with the 5'-terminal helix region of 16S rRNA.</text>
</comment>
<dbReference type="InterPro" id="IPR000238">
    <property type="entry name" value="RbfA"/>
</dbReference>
<protein>
    <recommendedName>
        <fullName evidence="2">Ribosome-binding factor A</fullName>
    </recommendedName>
</protein>
<comment type="subcellular location">
    <subcellularLocation>
        <location evidence="2">Cytoplasm</location>
    </subcellularLocation>
</comment>
<comment type="similarity">
    <text evidence="2">Belongs to the RbfA family.</text>
</comment>
<organism evidence="3 4">
    <name type="scientific">Lacihabitans lacunae</name>
    <dbReference type="NCBI Taxonomy" id="1028214"/>
    <lineage>
        <taxon>Bacteria</taxon>
        <taxon>Pseudomonadati</taxon>
        <taxon>Bacteroidota</taxon>
        <taxon>Cytophagia</taxon>
        <taxon>Cytophagales</taxon>
        <taxon>Leadbetterellaceae</taxon>
        <taxon>Lacihabitans</taxon>
    </lineage>
</organism>
<evidence type="ECO:0000313" key="4">
    <source>
        <dbReference type="Proteomes" id="UP001595616"/>
    </source>
</evidence>
<dbReference type="PANTHER" id="PTHR33515">
    <property type="entry name" value="RIBOSOME-BINDING FACTOR A, CHLOROPLASTIC-RELATED"/>
    <property type="match status" value="1"/>
</dbReference>
<evidence type="ECO:0000256" key="1">
    <source>
        <dbReference type="ARBA" id="ARBA00022517"/>
    </source>
</evidence>
<dbReference type="EMBL" id="JBHRYQ010000001">
    <property type="protein sequence ID" value="MFC3810375.1"/>
    <property type="molecule type" value="Genomic_DNA"/>
</dbReference>
<accession>A0ABV7YTK0</accession>
<dbReference type="InterPro" id="IPR023799">
    <property type="entry name" value="RbfA_dom_sf"/>
</dbReference>
<keyword evidence="1 2" id="KW-0690">Ribosome biogenesis</keyword>
<gene>
    <name evidence="2 3" type="primary">rbfA</name>
    <name evidence="3" type="ORF">ACFOOI_06920</name>
</gene>
<dbReference type="PANTHER" id="PTHR33515:SF1">
    <property type="entry name" value="RIBOSOME-BINDING FACTOR A, CHLOROPLASTIC-RELATED"/>
    <property type="match status" value="1"/>
</dbReference>
<dbReference type="RefSeq" id="WP_379836462.1">
    <property type="nucleotide sequence ID" value="NZ_JBHRYQ010000001.1"/>
</dbReference>
<dbReference type="InterPro" id="IPR015946">
    <property type="entry name" value="KH_dom-like_a/b"/>
</dbReference>
<dbReference type="Pfam" id="PF02033">
    <property type="entry name" value="RBFA"/>
    <property type="match status" value="1"/>
</dbReference>
<keyword evidence="2" id="KW-0963">Cytoplasm</keyword>
<sequence length="127" mass="14634">MESKRQKQVSKQIQKDLGEIFQRDFKSLFDGAFVTITDVKMTPDLSIGKVYLSFLKAKDREAILQSIRENTKKIRGIFGNKAKSQLRIIPNFQFYIDDTAEYAQKIEDLFANLVIPPAPEEDEEDSN</sequence>
<dbReference type="Proteomes" id="UP001595616">
    <property type="component" value="Unassembled WGS sequence"/>
</dbReference>
<dbReference type="Gene3D" id="3.30.300.20">
    <property type="match status" value="1"/>
</dbReference>
<evidence type="ECO:0000313" key="3">
    <source>
        <dbReference type="EMBL" id="MFC3810375.1"/>
    </source>
</evidence>
<reference evidence="4" key="1">
    <citation type="journal article" date="2019" name="Int. J. Syst. Evol. Microbiol.">
        <title>The Global Catalogue of Microorganisms (GCM) 10K type strain sequencing project: providing services to taxonomists for standard genome sequencing and annotation.</title>
        <authorList>
            <consortium name="The Broad Institute Genomics Platform"/>
            <consortium name="The Broad Institute Genome Sequencing Center for Infectious Disease"/>
            <person name="Wu L."/>
            <person name="Ma J."/>
        </authorList>
    </citation>
    <scope>NUCLEOTIDE SEQUENCE [LARGE SCALE GENOMIC DNA]</scope>
    <source>
        <strain evidence="4">CECT 7956</strain>
    </source>
</reference>